<feature type="domain" description="FAR1" evidence="3">
    <location>
        <begin position="36"/>
        <end position="82"/>
    </location>
</feature>
<reference evidence="4" key="1">
    <citation type="submission" date="2018-02" db="EMBL/GenBank/DDBJ databases">
        <authorList>
            <person name="Cohen D.B."/>
            <person name="Kent A.D."/>
        </authorList>
    </citation>
    <scope>NUCLEOTIDE SEQUENCE</scope>
</reference>
<comment type="similarity">
    <text evidence="1">Belongs to the FHY3/FAR1 family.</text>
</comment>
<comment type="subcellular location">
    <subcellularLocation>
        <location evidence="1">Nucleus</location>
    </subcellularLocation>
</comment>
<dbReference type="InterPro" id="IPR004330">
    <property type="entry name" value="FAR1_DNA_bnd_dom"/>
</dbReference>
<dbReference type="PANTHER" id="PTHR31669">
    <property type="entry name" value="PROTEIN FAR1-RELATED SEQUENCE 10-RELATED"/>
    <property type="match status" value="1"/>
</dbReference>
<evidence type="ECO:0000256" key="1">
    <source>
        <dbReference type="RuleBase" id="RU367018"/>
    </source>
</evidence>
<sequence>MENDGNMSSLENAATKEDITPKVGMEFDSENHAYLYYDMYAGYVGFSVCKDWWNKSKADGTTIISRKYCCYKAGFKREVEYFHRKRCVERSQLQFLLIKIQRWLKQLQRHFERLLDDLRYNELESNYDMSQRLPVLKVEVLLLKNSREVYTPKIFNLFQQEYMKSLDMVVNACHDNSSLFEYKQARVGCVLDSHDCIVKEDPKLDVSNRYKDLCRNAVKIASKAAETEEASVFFAKKMVELDLDVERILKKRSHLPSNNIITDPSHNEHVDVASGINAHKAMGIKEKMGTSRVKGRPKSFIEKGSRKRRRPNAQPLVTNATINISTSLPGDYVQEAQASGMVSKYSAGDGNIVHHQY</sequence>
<dbReference type="GO" id="GO:0008270">
    <property type="term" value="F:zinc ion binding"/>
    <property type="evidence" value="ECO:0007669"/>
    <property type="project" value="UniProtKB-UniRule"/>
</dbReference>
<evidence type="ECO:0000313" key="4">
    <source>
        <dbReference type="EMBL" id="SPC89036.1"/>
    </source>
</evidence>
<dbReference type="EMBL" id="OIVN01001038">
    <property type="protein sequence ID" value="SPC89036.1"/>
    <property type="molecule type" value="Genomic_DNA"/>
</dbReference>
<dbReference type="PANTHER" id="PTHR31669:SF299">
    <property type="entry name" value="PROTEIN FAR1-RELATED SEQUENCE"/>
    <property type="match status" value="1"/>
</dbReference>
<organism evidence="4">
    <name type="scientific">Fagus sylvatica</name>
    <name type="common">Beechnut</name>
    <dbReference type="NCBI Taxonomy" id="28930"/>
    <lineage>
        <taxon>Eukaryota</taxon>
        <taxon>Viridiplantae</taxon>
        <taxon>Streptophyta</taxon>
        <taxon>Embryophyta</taxon>
        <taxon>Tracheophyta</taxon>
        <taxon>Spermatophyta</taxon>
        <taxon>Magnoliopsida</taxon>
        <taxon>eudicotyledons</taxon>
        <taxon>Gunneridae</taxon>
        <taxon>Pentapetalae</taxon>
        <taxon>rosids</taxon>
        <taxon>fabids</taxon>
        <taxon>Fagales</taxon>
        <taxon>Fagaceae</taxon>
        <taxon>Fagus</taxon>
    </lineage>
</organism>
<keyword evidence="1" id="KW-0479">Metal-binding</keyword>
<keyword evidence="1" id="KW-0862">Zinc</keyword>
<keyword evidence="1" id="KW-0863">Zinc-finger</keyword>
<evidence type="ECO:0000259" key="3">
    <source>
        <dbReference type="Pfam" id="PF03101"/>
    </source>
</evidence>
<keyword evidence="1" id="KW-0539">Nucleus</keyword>
<dbReference type="InterPro" id="IPR031052">
    <property type="entry name" value="FHY3/FAR1"/>
</dbReference>
<proteinExistence type="inferred from homology"/>
<dbReference type="GO" id="GO:0005634">
    <property type="term" value="C:nucleus"/>
    <property type="evidence" value="ECO:0007669"/>
    <property type="project" value="UniProtKB-SubCell"/>
</dbReference>
<name>A0A2N9FDT1_FAGSY</name>
<comment type="function">
    <text evidence="1">Putative transcription activator involved in regulating light control of development.</text>
</comment>
<dbReference type="GO" id="GO:0006355">
    <property type="term" value="P:regulation of DNA-templated transcription"/>
    <property type="evidence" value="ECO:0007669"/>
    <property type="project" value="UniProtKB-UniRule"/>
</dbReference>
<gene>
    <name evidence="4" type="ORF">FSB_LOCUS16918</name>
</gene>
<accession>A0A2N9FDT1</accession>
<protein>
    <recommendedName>
        <fullName evidence="1">Protein FAR1-RELATED SEQUENCE</fullName>
    </recommendedName>
</protein>
<feature type="region of interest" description="Disordered" evidence="2">
    <location>
        <begin position="288"/>
        <end position="315"/>
    </location>
</feature>
<evidence type="ECO:0000256" key="2">
    <source>
        <dbReference type="SAM" id="MobiDB-lite"/>
    </source>
</evidence>
<dbReference type="AlphaFoldDB" id="A0A2N9FDT1"/>
<dbReference type="Pfam" id="PF03101">
    <property type="entry name" value="FAR1"/>
    <property type="match status" value="1"/>
</dbReference>